<sequence length="159" mass="17461">MKKGVLSLMAVLAMGMAAMASTMYVQSREAPLMQEPSFGAAVLGTFTQGREVRVLETQGTWHRVQAEEQQGWMSRLALTSNPPLGRVGVIGAGEERLEDSVRRRTSAVVTAGAARGLTPEDRARASEMGLSNYHALAQMERLHLEEEEIIRFHREVVAP</sequence>
<feature type="chain" id="PRO_5003214257" description="SH3b domain-containing protein" evidence="1">
    <location>
        <begin position="21"/>
        <end position="159"/>
    </location>
</feature>
<dbReference type="RefSeq" id="WP_013505891.1">
    <property type="nucleotide sequence ID" value="NC_014836.1"/>
</dbReference>
<dbReference type="AlphaFoldDB" id="E6W534"/>
<dbReference type="STRING" id="653733.Selin_1275"/>
<dbReference type="Gene3D" id="2.30.30.40">
    <property type="entry name" value="SH3 Domains"/>
    <property type="match status" value="1"/>
</dbReference>
<dbReference type="InterPro" id="IPR003646">
    <property type="entry name" value="SH3-like_bac-type"/>
</dbReference>
<organism evidence="3 4">
    <name type="scientific">Desulfurispirillum indicum (strain ATCC BAA-1389 / DSM 22839 / S5)</name>
    <dbReference type="NCBI Taxonomy" id="653733"/>
    <lineage>
        <taxon>Bacteria</taxon>
        <taxon>Pseudomonadati</taxon>
        <taxon>Chrysiogenota</taxon>
        <taxon>Chrysiogenia</taxon>
        <taxon>Chrysiogenales</taxon>
        <taxon>Chrysiogenaceae</taxon>
        <taxon>Desulfurispirillum</taxon>
    </lineage>
</organism>
<dbReference type="Pfam" id="PF08239">
    <property type="entry name" value="SH3_3"/>
    <property type="match status" value="1"/>
</dbReference>
<dbReference type="InParanoid" id="E6W534"/>
<evidence type="ECO:0000259" key="2">
    <source>
        <dbReference type="Pfam" id="PF08239"/>
    </source>
</evidence>
<feature type="signal peptide" evidence="1">
    <location>
        <begin position="1"/>
        <end position="20"/>
    </location>
</feature>
<protein>
    <recommendedName>
        <fullName evidence="2">SH3b domain-containing protein</fullName>
    </recommendedName>
</protein>
<dbReference type="Proteomes" id="UP000002572">
    <property type="component" value="Chromosome"/>
</dbReference>
<dbReference type="KEGG" id="din:Selin_1275"/>
<name>E6W534_DESIS</name>
<evidence type="ECO:0000313" key="3">
    <source>
        <dbReference type="EMBL" id="ADU66010.1"/>
    </source>
</evidence>
<keyword evidence="1" id="KW-0732">Signal</keyword>
<evidence type="ECO:0000313" key="4">
    <source>
        <dbReference type="Proteomes" id="UP000002572"/>
    </source>
</evidence>
<accession>E6W534</accession>
<dbReference type="eggNOG" id="COG3103">
    <property type="taxonomic scope" value="Bacteria"/>
</dbReference>
<dbReference type="OrthoDB" id="9806267at2"/>
<reference evidence="3 4" key="1">
    <citation type="submission" date="2010-12" db="EMBL/GenBank/DDBJ databases">
        <title>Complete sequence of Desulfurispirillum indicum S5.</title>
        <authorList>
            <consortium name="US DOE Joint Genome Institute"/>
            <person name="Lucas S."/>
            <person name="Copeland A."/>
            <person name="Lapidus A."/>
            <person name="Cheng J.-F."/>
            <person name="Goodwin L."/>
            <person name="Pitluck S."/>
            <person name="Chertkov O."/>
            <person name="Held B."/>
            <person name="Detter J.C."/>
            <person name="Han C."/>
            <person name="Tapia R."/>
            <person name="Land M."/>
            <person name="Hauser L."/>
            <person name="Kyrpides N."/>
            <person name="Ivanova N."/>
            <person name="Mikhailova N."/>
            <person name="Haggblom M."/>
            <person name="Rauschenbach I."/>
            <person name="Bini E."/>
            <person name="Woyke T."/>
        </authorList>
    </citation>
    <scope>NUCLEOTIDE SEQUENCE [LARGE SCALE GENOMIC DNA]</scope>
    <source>
        <strain evidence="4">ATCC BAA-1389 / DSM 22839 / S5</strain>
    </source>
</reference>
<keyword evidence="4" id="KW-1185">Reference proteome</keyword>
<dbReference type="EMBL" id="CP002432">
    <property type="protein sequence ID" value="ADU66010.1"/>
    <property type="molecule type" value="Genomic_DNA"/>
</dbReference>
<evidence type="ECO:0000256" key="1">
    <source>
        <dbReference type="SAM" id="SignalP"/>
    </source>
</evidence>
<feature type="domain" description="SH3b" evidence="2">
    <location>
        <begin position="34"/>
        <end position="75"/>
    </location>
</feature>
<gene>
    <name evidence="3" type="ordered locus">Selin_1275</name>
</gene>
<proteinExistence type="predicted"/>
<dbReference type="HOGENOM" id="CLU_1658001_0_0_0"/>